<dbReference type="InterPro" id="IPR036854">
    <property type="entry name" value="Photo_II_D1/D2_sf"/>
</dbReference>
<name>A0AAF0TF76_SOLVR</name>
<reference evidence="1" key="1">
    <citation type="submission" date="2023-08" db="EMBL/GenBank/DDBJ databases">
        <title>A de novo genome assembly of Solanum verrucosum Schlechtendal, a Mexican diploid species geographically isolated from the other diploid A-genome species in potato relatives.</title>
        <authorList>
            <person name="Hosaka K."/>
        </authorList>
    </citation>
    <scope>NUCLEOTIDE SEQUENCE</scope>
    <source>
        <tissue evidence="1">Young leaves</tissue>
    </source>
</reference>
<proteinExistence type="predicted"/>
<protein>
    <submittedName>
        <fullName evidence="1">Uncharacterized protein</fullName>
    </submittedName>
</protein>
<organism evidence="1 2">
    <name type="scientific">Solanum verrucosum</name>
    <dbReference type="NCBI Taxonomy" id="315347"/>
    <lineage>
        <taxon>Eukaryota</taxon>
        <taxon>Viridiplantae</taxon>
        <taxon>Streptophyta</taxon>
        <taxon>Embryophyta</taxon>
        <taxon>Tracheophyta</taxon>
        <taxon>Spermatophyta</taxon>
        <taxon>Magnoliopsida</taxon>
        <taxon>eudicotyledons</taxon>
        <taxon>Gunneridae</taxon>
        <taxon>Pentapetalae</taxon>
        <taxon>asterids</taxon>
        <taxon>lamiids</taxon>
        <taxon>Solanales</taxon>
        <taxon>Solanaceae</taxon>
        <taxon>Solanoideae</taxon>
        <taxon>Solaneae</taxon>
        <taxon>Solanum</taxon>
    </lineage>
</organism>
<evidence type="ECO:0000313" key="1">
    <source>
        <dbReference type="EMBL" id="WMV18157.1"/>
    </source>
</evidence>
<dbReference type="Proteomes" id="UP001234989">
    <property type="component" value="Chromosome 3"/>
</dbReference>
<dbReference type="AlphaFoldDB" id="A0AAF0TF76"/>
<gene>
    <name evidence="1" type="ORF">MTR67_011542</name>
</gene>
<sequence>MLFVLVTGLWMSAIGVVSLVLNLRAYDFVSQKIRAVKNPKFETFYTKNILSNEGIHT</sequence>
<dbReference type="GO" id="GO:0009772">
    <property type="term" value="P:photosynthetic electron transport in photosystem II"/>
    <property type="evidence" value="ECO:0007669"/>
    <property type="project" value="InterPro"/>
</dbReference>
<dbReference type="SUPFAM" id="SSF81483">
    <property type="entry name" value="Bacterial photosystem II reaction centre, L and M subunits"/>
    <property type="match status" value="1"/>
</dbReference>
<accession>A0AAF0TF76</accession>
<keyword evidence="2" id="KW-1185">Reference proteome</keyword>
<evidence type="ECO:0000313" key="2">
    <source>
        <dbReference type="Proteomes" id="UP001234989"/>
    </source>
</evidence>
<dbReference type="EMBL" id="CP133614">
    <property type="protein sequence ID" value="WMV18157.1"/>
    <property type="molecule type" value="Genomic_DNA"/>
</dbReference>